<dbReference type="GO" id="GO:0003677">
    <property type="term" value="F:DNA binding"/>
    <property type="evidence" value="ECO:0007669"/>
    <property type="project" value="UniProtKB-KW"/>
</dbReference>
<dbReference type="PROSITE" id="PS01332">
    <property type="entry name" value="HTH_RRF2_1"/>
    <property type="match status" value="1"/>
</dbReference>
<dbReference type="InterPro" id="IPR036390">
    <property type="entry name" value="WH_DNA-bd_sf"/>
</dbReference>
<dbReference type="PROSITE" id="PS51197">
    <property type="entry name" value="HTH_RRF2_2"/>
    <property type="match status" value="1"/>
</dbReference>
<dbReference type="InterPro" id="IPR030489">
    <property type="entry name" value="TR_Rrf2-type_CS"/>
</dbReference>
<protein>
    <submittedName>
        <fullName evidence="2">Transcriptional regulator, BadM/Rrf2 family</fullName>
    </submittedName>
</protein>
<keyword evidence="1" id="KW-0238">DNA-binding</keyword>
<name>B2A4X7_NATTJ</name>
<keyword evidence="3" id="KW-1185">Reference proteome</keyword>
<dbReference type="KEGG" id="nth:Nther_0301"/>
<dbReference type="InParanoid" id="B2A4X7"/>
<reference evidence="2 3" key="1">
    <citation type="submission" date="2008-04" db="EMBL/GenBank/DDBJ databases">
        <title>Complete sequence of chromosome of Natranaerobius thermophilus JW/NM-WN-LF.</title>
        <authorList>
            <consortium name="US DOE Joint Genome Institute"/>
            <person name="Copeland A."/>
            <person name="Lucas S."/>
            <person name="Lapidus A."/>
            <person name="Glavina del Rio T."/>
            <person name="Dalin E."/>
            <person name="Tice H."/>
            <person name="Bruce D."/>
            <person name="Goodwin L."/>
            <person name="Pitluck S."/>
            <person name="Chertkov O."/>
            <person name="Brettin T."/>
            <person name="Detter J.C."/>
            <person name="Han C."/>
            <person name="Kuske C.R."/>
            <person name="Schmutz J."/>
            <person name="Larimer F."/>
            <person name="Land M."/>
            <person name="Hauser L."/>
            <person name="Kyrpides N."/>
            <person name="Lykidis A."/>
            <person name="Mesbah N.M."/>
            <person name="Wiegel J."/>
        </authorList>
    </citation>
    <scope>NUCLEOTIDE SEQUENCE [LARGE SCALE GENOMIC DNA]</scope>
    <source>
        <strain evidence="3">ATCC BAA-1301 / DSM 18059 / JW/NM-WN-LF</strain>
    </source>
</reference>
<dbReference type="GO" id="GO:0005829">
    <property type="term" value="C:cytosol"/>
    <property type="evidence" value="ECO:0007669"/>
    <property type="project" value="TreeGrafter"/>
</dbReference>
<dbReference type="SUPFAM" id="SSF46785">
    <property type="entry name" value="Winged helix' DNA-binding domain"/>
    <property type="match status" value="1"/>
</dbReference>
<dbReference type="AlphaFoldDB" id="B2A4X7"/>
<dbReference type="Gene3D" id="1.10.10.10">
    <property type="entry name" value="Winged helix-like DNA-binding domain superfamily/Winged helix DNA-binding domain"/>
    <property type="match status" value="1"/>
</dbReference>
<dbReference type="PANTHER" id="PTHR33221">
    <property type="entry name" value="WINGED HELIX-TURN-HELIX TRANSCRIPTIONAL REGULATOR, RRF2 FAMILY"/>
    <property type="match status" value="1"/>
</dbReference>
<dbReference type="GO" id="GO:0003700">
    <property type="term" value="F:DNA-binding transcription factor activity"/>
    <property type="evidence" value="ECO:0007669"/>
    <property type="project" value="TreeGrafter"/>
</dbReference>
<evidence type="ECO:0000313" key="3">
    <source>
        <dbReference type="Proteomes" id="UP000001683"/>
    </source>
</evidence>
<dbReference type="FunCoup" id="B2A4X7">
    <property type="interactions" value="257"/>
</dbReference>
<dbReference type="EMBL" id="CP001034">
    <property type="protein sequence ID" value="ACB83899.1"/>
    <property type="molecule type" value="Genomic_DNA"/>
</dbReference>
<evidence type="ECO:0000256" key="1">
    <source>
        <dbReference type="ARBA" id="ARBA00023125"/>
    </source>
</evidence>
<dbReference type="Proteomes" id="UP000001683">
    <property type="component" value="Chromosome"/>
</dbReference>
<dbReference type="PANTHER" id="PTHR33221:SF5">
    <property type="entry name" value="HTH-TYPE TRANSCRIPTIONAL REGULATOR ISCR"/>
    <property type="match status" value="1"/>
</dbReference>
<accession>B2A4X7</accession>
<dbReference type="STRING" id="457570.Nther_0301"/>
<dbReference type="HOGENOM" id="CLU_107144_0_1_9"/>
<reference evidence="2 3" key="2">
    <citation type="journal article" date="2011" name="J. Bacteriol.">
        <title>Complete genome sequence of the anaerobic, halophilic alkalithermophile Natranaerobius thermophilus JW/NM-WN-LF.</title>
        <authorList>
            <person name="Zhao B."/>
            <person name="Mesbah N.M."/>
            <person name="Dalin E."/>
            <person name="Goodwin L."/>
            <person name="Nolan M."/>
            <person name="Pitluck S."/>
            <person name="Chertkov O."/>
            <person name="Brettin T.S."/>
            <person name="Han J."/>
            <person name="Larimer F.W."/>
            <person name="Land M.L."/>
            <person name="Hauser L."/>
            <person name="Kyrpides N."/>
            <person name="Wiegel J."/>
        </authorList>
    </citation>
    <scope>NUCLEOTIDE SEQUENCE [LARGE SCALE GENOMIC DNA]</scope>
    <source>
        <strain evidence="3">ATCC BAA-1301 / DSM 18059 / JW/NM-WN-LF</strain>
    </source>
</reference>
<dbReference type="Pfam" id="PF02082">
    <property type="entry name" value="Rrf2"/>
    <property type="match status" value="1"/>
</dbReference>
<dbReference type="InterPro" id="IPR000944">
    <property type="entry name" value="Tscrpt_reg_Rrf2"/>
</dbReference>
<gene>
    <name evidence="2" type="ordered locus">Nther_0301</name>
</gene>
<proteinExistence type="predicted"/>
<dbReference type="eggNOG" id="COG1959">
    <property type="taxonomic scope" value="Bacteria"/>
</dbReference>
<dbReference type="NCBIfam" id="TIGR00738">
    <property type="entry name" value="rrf2_super"/>
    <property type="match status" value="1"/>
</dbReference>
<organism evidence="2 3">
    <name type="scientific">Natranaerobius thermophilus (strain ATCC BAA-1301 / DSM 18059 / JW/NM-WN-LF)</name>
    <dbReference type="NCBI Taxonomy" id="457570"/>
    <lineage>
        <taxon>Bacteria</taxon>
        <taxon>Bacillati</taxon>
        <taxon>Bacillota</taxon>
        <taxon>Clostridia</taxon>
        <taxon>Natranaerobiales</taxon>
        <taxon>Natranaerobiaceae</taxon>
        <taxon>Natranaerobius</taxon>
    </lineage>
</organism>
<evidence type="ECO:0000313" key="2">
    <source>
        <dbReference type="EMBL" id="ACB83899.1"/>
    </source>
</evidence>
<sequence>MCVNVKLSTKGEYGVRALVHLACNYNEGPISLREISKIEDISYQYLEQIFLDLRRNSLVLSVRGAKGGYTLASHPKEITVGDVIRAVEGPIAPVSCVAKSTNSENTECDRSSTCAPRGVWLELRDRISEVLDEFTLQDLAVTDNDIEKLRGEHNE</sequence>
<dbReference type="InterPro" id="IPR036388">
    <property type="entry name" value="WH-like_DNA-bd_sf"/>
</dbReference>